<dbReference type="NCBIfam" id="TIGR00093">
    <property type="entry name" value="pseudouridine synthase"/>
    <property type="match status" value="1"/>
</dbReference>
<dbReference type="InterPro" id="IPR020103">
    <property type="entry name" value="PsdUridine_synth_cat_dom_sf"/>
</dbReference>
<proteinExistence type="inferred from homology"/>
<accession>N2A2N7</accession>
<dbReference type="PROSITE" id="PS50889">
    <property type="entry name" value="S4"/>
    <property type="match status" value="1"/>
</dbReference>
<dbReference type="PANTHER" id="PTHR47683">
    <property type="entry name" value="PSEUDOURIDINE SYNTHASE FAMILY PROTEIN-RELATED"/>
    <property type="match status" value="1"/>
</dbReference>
<evidence type="ECO:0000313" key="7">
    <source>
        <dbReference type="EMBL" id="EMZ20743.1"/>
    </source>
</evidence>
<dbReference type="GO" id="GO:0000455">
    <property type="term" value="P:enzyme-directed rRNA pseudouridine synthesis"/>
    <property type="evidence" value="ECO:0007669"/>
    <property type="project" value="UniProtKB-ARBA"/>
</dbReference>
<dbReference type="eggNOG" id="COG1187">
    <property type="taxonomic scope" value="Bacteria"/>
</dbReference>
<dbReference type="EMBL" id="AQFT01000140">
    <property type="protein sequence ID" value="EMZ20743.1"/>
    <property type="molecule type" value="Genomic_DNA"/>
</dbReference>
<dbReference type="InterPro" id="IPR018496">
    <property type="entry name" value="PsdUridine_synth_RsuA/RluB_CS"/>
</dbReference>
<dbReference type="EC" id="5.4.99.-" evidence="4"/>
<dbReference type="GO" id="GO:0003723">
    <property type="term" value="F:RNA binding"/>
    <property type="evidence" value="ECO:0007669"/>
    <property type="project" value="UniProtKB-KW"/>
</dbReference>
<dbReference type="Pfam" id="PF00849">
    <property type="entry name" value="PseudoU_synth_2"/>
    <property type="match status" value="1"/>
</dbReference>
<organism evidence="7 8">
    <name type="scientific">Eubacterium plexicaudatum ASF492</name>
    <dbReference type="NCBI Taxonomy" id="1235802"/>
    <lineage>
        <taxon>Bacteria</taxon>
        <taxon>Bacillati</taxon>
        <taxon>Bacillota</taxon>
        <taxon>Clostridia</taxon>
        <taxon>Eubacteriales</taxon>
        <taxon>Eubacteriaceae</taxon>
        <taxon>Eubacterium</taxon>
    </lineage>
</organism>
<dbReference type="HOGENOM" id="CLU_024979_1_2_9"/>
<dbReference type="InterPro" id="IPR000748">
    <property type="entry name" value="PsdUridine_synth_RsuA/RluB/E/F"/>
</dbReference>
<keyword evidence="8" id="KW-1185">Reference proteome</keyword>
<dbReference type="InterPro" id="IPR050343">
    <property type="entry name" value="RsuA_PseudoU_synthase"/>
</dbReference>
<sequence length="258" mass="29685">MEGNKEKVRINKYLSAAGVCSRREADRQIAAGNVRIGDAVAQIGDVVAPDVPVYFHGMLVEAEEERILLAVHKPKGIVCTAEKREKNNIVDFLNYPKRIYPIGRLDKQSEGLILMTNEGDFVNKIMRSGNRHEKEYLVTVNKTVTDSFLRALAAGVPILGTMTRKCKVERTGKRSFRMILTQGMNRQIRRMCEYFDYRVVSLKRVRIMNILLGDLPCGTYRKVTQEELKRLEQMIEHSSNDTVRFENSTMDRQLWEEE</sequence>
<feature type="domain" description="RNA-binding S4" evidence="6">
    <location>
        <begin position="8"/>
        <end position="44"/>
    </location>
</feature>
<gene>
    <name evidence="7" type="ORF">C823_04861</name>
</gene>
<evidence type="ECO:0000256" key="1">
    <source>
        <dbReference type="ARBA" id="ARBA00008348"/>
    </source>
</evidence>
<dbReference type="GO" id="GO:0120159">
    <property type="term" value="F:rRNA pseudouridine synthase activity"/>
    <property type="evidence" value="ECO:0007669"/>
    <property type="project" value="UniProtKB-ARBA"/>
</dbReference>
<dbReference type="InterPro" id="IPR002942">
    <property type="entry name" value="S4_RNA-bd"/>
</dbReference>
<keyword evidence="2 4" id="KW-0413">Isomerase</keyword>
<dbReference type="PATRIC" id="fig|1235802.3.peg.5120"/>
<dbReference type="SUPFAM" id="SSF55174">
    <property type="entry name" value="Alpha-L RNA-binding motif"/>
    <property type="match status" value="1"/>
</dbReference>
<comment type="caution">
    <text evidence="7">The sequence shown here is derived from an EMBL/GenBank/DDBJ whole genome shotgun (WGS) entry which is preliminary data.</text>
</comment>
<evidence type="ECO:0000313" key="8">
    <source>
        <dbReference type="Proteomes" id="UP000012589"/>
    </source>
</evidence>
<evidence type="ECO:0000256" key="2">
    <source>
        <dbReference type="ARBA" id="ARBA00023235"/>
    </source>
</evidence>
<reference evidence="7 8" key="1">
    <citation type="journal article" date="2014" name="Genome Announc.">
        <title>Draft genome sequences of the altered schaedler flora, a defined bacterial community from gnotobiotic mice.</title>
        <authorList>
            <person name="Wannemuehler M.J."/>
            <person name="Overstreet A.M."/>
            <person name="Ward D.V."/>
            <person name="Phillips G.J."/>
        </authorList>
    </citation>
    <scope>NUCLEOTIDE SEQUENCE [LARGE SCALE GENOMIC DNA]</scope>
    <source>
        <strain evidence="7 8">ASF492</strain>
    </source>
</reference>
<protein>
    <recommendedName>
        <fullName evidence="4">Pseudouridine synthase</fullName>
        <ecNumber evidence="4">5.4.99.-</ecNumber>
    </recommendedName>
</protein>
<dbReference type="InterPro" id="IPR006145">
    <property type="entry name" value="PsdUridine_synth_RsuA/RluA"/>
</dbReference>
<comment type="similarity">
    <text evidence="1 4">Belongs to the pseudouridine synthase RsuA family.</text>
</comment>
<dbReference type="SUPFAM" id="SSF55120">
    <property type="entry name" value="Pseudouridine synthase"/>
    <property type="match status" value="1"/>
</dbReference>
<dbReference type="Proteomes" id="UP000012589">
    <property type="component" value="Unassembled WGS sequence"/>
</dbReference>
<dbReference type="Pfam" id="PF01479">
    <property type="entry name" value="S4"/>
    <property type="match status" value="1"/>
</dbReference>
<name>N2A2N7_9FIRM</name>
<dbReference type="CDD" id="cd02554">
    <property type="entry name" value="PseudoU_synth_RluF"/>
    <property type="match status" value="1"/>
</dbReference>
<evidence type="ECO:0000256" key="3">
    <source>
        <dbReference type="PROSITE-ProRule" id="PRU00182"/>
    </source>
</evidence>
<dbReference type="NCBIfam" id="NF007784">
    <property type="entry name" value="PRK10475.1"/>
    <property type="match status" value="1"/>
</dbReference>
<evidence type="ECO:0000259" key="5">
    <source>
        <dbReference type="Pfam" id="PF00849"/>
    </source>
</evidence>
<dbReference type="PANTHER" id="PTHR47683:SF2">
    <property type="entry name" value="RNA-BINDING S4 DOMAIN-CONTAINING PROTEIN"/>
    <property type="match status" value="1"/>
</dbReference>
<keyword evidence="3" id="KW-0694">RNA-binding</keyword>
<dbReference type="Gene3D" id="3.10.290.10">
    <property type="entry name" value="RNA-binding S4 domain"/>
    <property type="match status" value="1"/>
</dbReference>
<dbReference type="InterPro" id="IPR042092">
    <property type="entry name" value="PsdUridine_s_RsuA/RluB/E/F_cat"/>
</dbReference>
<dbReference type="FunFam" id="3.30.70.1560:FF:000002">
    <property type="entry name" value="Pseudouridine synthase"/>
    <property type="match status" value="1"/>
</dbReference>
<dbReference type="Gene3D" id="3.30.70.580">
    <property type="entry name" value="Pseudouridine synthase I, catalytic domain, N-terminal subdomain"/>
    <property type="match status" value="1"/>
</dbReference>
<dbReference type="AlphaFoldDB" id="N2A2N7"/>
<evidence type="ECO:0000259" key="6">
    <source>
        <dbReference type="Pfam" id="PF01479"/>
    </source>
</evidence>
<dbReference type="InterPro" id="IPR036986">
    <property type="entry name" value="S4_RNA-bd_sf"/>
</dbReference>
<dbReference type="PROSITE" id="PS01149">
    <property type="entry name" value="PSI_RSU"/>
    <property type="match status" value="1"/>
</dbReference>
<dbReference type="Gene3D" id="3.30.70.1560">
    <property type="entry name" value="Alpha-L RNA-binding motif"/>
    <property type="match status" value="1"/>
</dbReference>
<feature type="domain" description="Pseudouridine synthase RsuA/RluA-like" evidence="5">
    <location>
        <begin position="68"/>
        <end position="193"/>
    </location>
</feature>
<dbReference type="OrthoDB" id="9807213at2"/>
<evidence type="ECO:0000256" key="4">
    <source>
        <dbReference type="RuleBase" id="RU003887"/>
    </source>
</evidence>
<dbReference type="STRING" id="1235802.C823_04861"/>
<dbReference type="InterPro" id="IPR020094">
    <property type="entry name" value="TruA/RsuA/RluB/E/F_N"/>
</dbReference>